<name>A0A518H922_9BACT</name>
<dbReference type="Pfam" id="PF13514">
    <property type="entry name" value="AAA_27"/>
    <property type="match status" value="1"/>
</dbReference>
<accession>A0A518H922</accession>
<dbReference type="OrthoDB" id="9764467at2"/>
<dbReference type="Gene3D" id="3.40.50.300">
    <property type="entry name" value="P-loop containing nucleotide triphosphate hydrolases"/>
    <property type="match status" value="2"/>
</dbReference>
<evidence type="ECO:0000259" key="2">
    <source>
        <dbReference type="Pfam" id="PF13514"/>
    </source>
</evidence>
<dbReference type="KEGG" id="tpla:ElP_52890"/>
<gene>
    <name evidence="3" type="ORF">ElP_52890</name>
</gene>
<feature type="domain" description="YhaN AAA" evidence="2">
    <location>
        <begin position="1"/>
        <end position="207"/>
    </location>
</feature>
<organism evidence="3 4">
    <name type="scientific">Tautonia plasticadhaerens</name>
    <dbReference type="NCBI Taxonomy" id="2527974"/>
    <lineage>
        <taxon>Bacteria</taxon>
        <taxon>Pseudomonadati</taxon>
        <taxon>Planctomycetota</taxon>
        <taxon>Planctomycetia</taxon>
        <taxon>Isosphaerales</taxon>
        <taxon>Isosphaeraceae</taxon>
        <taxon>Tautonia</taxon>
    </lineage>
</organism>
<protein>
    <recommendedName>
        <fullName evidence="2">YhaN AAA domain-containing protein</fullName>
    </recommendedName>
</protein>
<sequence>MKIRRLDLIAYGPFTDVSLDLSAGARGLHLIHGPNEAGKSSALRAIHDLFYGIPLRSSDNFIHDYNQLRIGAEIEDSQGRVLEFRRRKGSRNTLLSADDETPLEPGAIDRFLGGVESETFRSLFGIDHRRLVEGGKAILEGRGQVGQLLFAAGSGLTGLQAATSSIQAELDLLFKPRGQNPEINRLLGELNGLRKQVQERQLPGEEWTWHDEAFREATRKKEGLDRHRQDRVRERNRLLRIRDALTPIVEREQLLGRLDAVRDVVPLPVDFADRHRTARESLTRAVALAEQADSDLGSFEERLQAISPPDEVLAKAEAIESLHRRLGEFLKGQQDRPGLLRMQQGDEHFARNLLVELGKPRDLQAAESLRIRGDMPERIRELGRQRASIDADLAGHRQALESLGDQLRELTGAVDPTGPEPDVEPVRRVVSRCHRLGDPESELARGLVELEDERGSLQLDLQRLPHWSGPLDELSRLRVPLEETITEVSREISDLERLIGRADDELAEVGDQLEVVDAEIRALELEQGVPTEADLVSSRLRRDMGWRLVRLDWLDRGSPPDERSSFVDEYAPGGTLREAFERSMAHCDEQADRLRREADRVARRSECLARRERLSRRRDELARDRQDGADRLRDIRGRWDAHLLAEGLPALGPEELRAWVRRRAELVSVRETLRLRQRELDALSRTIAEHRSAIDAALAEAGNYGMNPADSLADRVDRASAFINMAEEARATRRESLRSIERTRRDRDDAERRLREAERRLEAWRESWSPLMARLGLEPESTPAQADSFLRRIEALWSHLDQARGFRSRVEGIDRDARQFADDVAAVARVIAPELVDRPAEAAVSEVYRRLGEARDHRKERDSIASNRDDARLKLRSANLTIAQETARLQALCREARCDTPDDLPEAEATAAERARLEADLRRVEDLIRSCCAGSSLDAFISESRGIDPDGLELRIDELDEEIELIERDRSALDQSIGGEREWLRAQRGGDEAADAAERTQSLLAEVRSRVEDYAALRLALELLQCGIEEFREENQGPILRRAGELFTTLTAGSFQGLGLGEDDHGQPVLLGLRDGRPVGVESMSDGSCDQLYLALRLASLEGWFARHEPIPLVADDILLNFDDERSAAALVALAELSRRTQVLFFTHHEHLVELAQAHLPNDVRTIHRLESRGVAASTAP</sequence>
<evidence type="ECO:0000313" key="3">
    <source>
        <dbReference type="EMBL" id="QDV37352.1"/>
    </source>
</evidence>
<dbReference type="SUPFAM" id="SSF52540">
    <property type="entry name" value="P-loop containing nucleoside triphosphate hydrolases"/>
    <property type="match status" value="1"/>
</dbReference>
<dbReference type="InterPro" id="IPR038734">
    <property type="entry name" value="YhaN_AAA"/>
</dbReference>
<dbReference type="InterPro" id="IPR027417">
    <property type="entry name" value="P-loop_NTPase"/>
</dbReference>
<keyword evidence="4" id="KW-1185">Reference proteome</keyword>
<reference evidence="3 4" key="1">
    <citation type="submission" date="2019-02" db="EMBL/GenBank/DDBJ databases">
        <title>Deep-cultivation of Planctomycetes and their phenomic and genomic characterization uncovers novel biology.</title>
        <authorList>
            <person name="Wiegand S."/>
            <person name="Jogler M."/>
            <person name="Boedeker C."/>
            <person name="Pinto D."/>
            <person name="Vollmers J."/>
            <person name="Rivas-Marin E."/>
            <person name="Kohn T."/>
            <person name="Peeters S.H."/>
            <person name="Heuer A."/>
            <person name="Rast P."/>
            <person name="Oberbeckmann S."/>
            <person name="Bunk B."/>
            <person name="Jeske O."/>
            <person name="Meyerdierks A."/>
            <person name="Storesund J.E."/>
            <person name="Kallscheuer N."/>
            <person name="Luecker S."/>
            <person name="Lage O.M."/>
            <person name="Pohl T."/>
            <person name="Merkel B.J."/>
            <person name="Hornburger P."/>
            <person name="Mueller R.-W."/>
            <person name="Bruemmer F."/>
            <person name="Labrenz M."/>
            <person name="Spormann A.M."/>
            <person name="Op den Camp H."/>
            <person name="Overmann J."/>
            <person name="Amann R."/>
            <person name="Jetten M.S.M."/>
            <person name="Mascher T."/>
            <person name="Medema M.H."/>
            <person name="Devos D.P."/>
            <person name="Kaster A.-K."/>
            <person name="Ovreas L."/>
            <person name="Rohde M."/>
            <person name="Galperin M.Y."/>
            <person name="Jogler C."/>
        </authorList>
    </citation>
    <scope>NUCLEOTIDE SEQUENCE [LARGE SCALE GENOMIC DNA]</scope>
    <source>
        <strain evidence="3 4">ElP</strain>
    </source>
</reference>
<evidence type="ECO:0000313" key="4">
    <source>
        <dbReference type="Proteomes" id="UP000317835"/>
    </source>
</evidence>
<feature type="coiled-coil region" evidence="1">
    <location>
        <begin position="577"/>
        <end position="611"/>
    </location>
</feature>
<dbReference type="Proteomes" id="UP000317835">
    <property type="component" value="Chromosome"/>
</dbReference>
<keyword evidence="1" id="KW-0175">Coiled coil</keyword>
<dbReference type="PANTHER" id="PTHR41259">
    <property type="entry name" value="DOUBLE-STRAND BREAK REPAIR RAD50 ATPASE, PUTATIVE-RELATED"/>
    <property type="match status" value="1"/>
</dbReference>
<evidence type="ECO:0000256" key="1">
    <source>
        <dbReference type="SAM" id="Coils"/>
    </source>
</evidence>
<dbReference type="RefSeq" id="WP_145275048.1">
    <property type="nucleotide sequence ID" value="NZ_CP036426.1"/>
</dbReference>
<feature type="coiled-coil region" evidence="1">
    <location>
        <begin position="733"/>
        <end position="767"/>
    </location>
</feature>
<dbReference type="PANTHER" id="PTHR41259:SF1">
    <property type="entry name" value="DOUBLE-STRAND BREAK REPAIR RAD50 ATPASE, PUTATIVE-RELATED"/>
    <property type="match status" value="1"/>
</dbReference>
<feature type="coiled-coil region" evidence="1">
    <location>
        <begin position="485"/>
        <end position="526"/>
    </location>
</feature>
<dbReference type="EMBL" id="CP036426">
    <property type="protein sequence ID" value="QDV37352.1"/>
    <property type="molecule type" value="Genomic_DNA"/>
</dbReference>
<proteinExistence type="predicted"/>
<dbReference type="AlphaFoldDB" id="A0A518H922"/>